<dbReference type="Pfam" id="PF02518">
    <property type="entry name" value="HATPase_c"/>
    <property type="match status" value="1"/>
</dbReference>
<dbReference type="CDD" id="cd16917">
    <property type="entry name" value="HATPase_UhpB-NarQ-NarX-like"/>
    <property type="match status" value="1"/>
</dbReference>
<organism evidence="8 9">
    <name type="scientific">Actinoplanes sichuanensis</name>
    <dbReference type="NCBI Taxonomy" id="512349"/>
    <lineage>
        <taxon>Bacteria</taxon>
        <taxon>Bacillati</taxon>
        <taxon>Actinomycetota</taxon>
        <taxon>Actinomycetes</taxon>
        <taxon>Micromonosporales</taxon>
        <taxon>Micromonosporaceae</taxon>
        <taxon>Actinoplanes</taxon>
    </lineage>
</organism>
<keyword evidence="1" id="KW-0808">Transferase</keyword>
<dbReference type="Proteomes" id="UP001597183">
    <property type="component" value="Unassembled WGS sequence"/>
</dbReference>
<evidence type="ECO:0000256" key="3">
    <source>
        <dbReference type="ARBA" id="ARBA00023012"/>
    </source>
</evidence>
<feature type="transmembrane region" description="Helical" evidence="5">
    <location>
        <begin position="126"/>
        <end position="143"/>
    </location>
</feature>
<keyword evidence="5" id="KW-0472">Membrane</keyword>
<evidence type="ECO:0000256" key="5">
    <source>
        <dbReference type="SAM" id="Phobius"/>
    </source>
</evidence>
<protein>
    <submittedName>
        <fullName evidence="8">Histidine kinase</fullName>
    </submittedName>
</protein>
<feature type="transmembrane region" description="Helical" evidence="5">
    <location>
        <begin position="48"/>
        <end position="67"/>
    </location>
</feature>
<dbReference type="GO" id="GO:0016301">
    <property type="term" value="F:kinase activity"/>
    <property type="evidence" value="ECO:0007669"/>
    <property type="project" value="UniProtKB-KW"/>
</dbReference>
<dbReference type="Gene3D" id="1.20.5.1930">
    <property type="match status" value="1"/>
</dbReference>
<evidence type="ECO:0000259" key="7">
    <source>
        <dbReference type="Pfam" id="PF07730"/>
    </source>
</evidence>
<feature type="transmembrane region" description="Helical" evidence="5">
    <location>
        <begin position="79"/>
        <end position="95"/>
    </location>
</feature>
<keyword evidence="5" id="KW-1133">Transmembrane helix</keyword>
<reference evidence="9" key="1">
    <citation type="journal article" date="2019" name="Int. J. Syst. Evol. Microbiol.">
        <title>The Global Catalogue of Microorganisms (GCM) 10K type strain sequencing project: providing services to taxonomists for standard genome sequencing and annotation.</title>
        <authorList>
            <consortium name="The Broad Institute Genomics Platform"/>
            <consortium name="The Broad Institute Genome Sequencing Center for Infectious Disease"/>
            <person name="Wu L."/>
            <person name="Ma J."/>
        </authorList>
    </citation>
    <scope>NUCLEOTIDE SEQUENCE [LARGE SCALE GENOMIC DNA]</scope>
    <source>
        <strain evidence="9">CCM 7526</strain>
    </source>
</reference>
<dbReference type="PANTHER" id="PTHR24421:SF63">
    <property type="entry name" value="SENSOR HISTIDINE KINASE DESK"/>
    <property type="match status" value="1"/>
</dbReference>
<dbReference type="InterPro" id="IPR003594">
    <property type="entry name" value="HATPase_dom"/>
</dbReference>
<feature type="region of interest" description="Disordered" evidence="4">
    <location>
        <begin position="325"/>
        <end position="376"/>
    </location>
</feature>
<keyword evidence="9" id="KW-1185">Reference proteome</keyword>
<dbReference type="InterPro" id="IPR011712">
    <property type="entry name" value="Sig_transdc_His_kin_sub3_dim/P"/>
</dbReference>
<dbReference type="EMBL" id="JBHTMK010000002">
    <property type="protein sequence ID" value="MFD1363777.1"/>
    <property type="molecule type" value="Genomic_DNA"/>
</dbReference>
<comment type="caution">
    <text evidence="8">The sequence shown here is derived from an EMBL/GenBank/DDBJ whole genome shotgun (WGS) entry which is preliminary data.</text>
</comment>
<name>A0ABW4A0Z5_9ACTN</name>
<proteinExistence type="predicted"/>
<keyword evidence="3" id="KW-0902">Two-component regulatory system</keyword>
<evidence type="ECO:0000313" key="9">
    <source>
        <dbReference type="Proteomes" id="UP001597183"/>
    </source>
</evidence>
<feature type="transmembrane region" description="Helical" evidence="5">
    <location>
        <begin position="149"/>
        <end position="168"/>
    </location>
</feature>
<keyword evidence="5" id="KW-0812">Transmembrane</keyword>
<feature type="domain" description="Histidine kinase/HSP90-like ATPase" evidence="6">
    <location>
        <begin position="294"/>
        <end position="375"/>
    </location>
</feature>
<feature type="domain" description="Signal transduction histidine kinase subgroup 3 dimerisation and phosphoacceptor" evidence="7">
    <location>
        <begin position="189"/>
        <end position="252"/>
    </location>
</feature>
<dbReference type="InterPro" id="IPR036890">
    <property type="entry name" value="HATPase_C_sf"/>
</dbReference>
<evidence type="ECO:0000259" key="6">
    <source>
        <dbReference type="Pfam" id="PF02518"/>
    </source>
</evidence>
<accession>A0ABW4A0Z5</accession>
<dbReference type="RefSeq" id="WP_317786812.1">
    <property type="nucleotide sequence ID" value="NZ_AP028461.1"/>
</dbReference>
<evidence type="ECO:0000256" key="4">
    <source>
        <dbReference type="SAM" id="MobiDB-lite"/>
    </source>
</evidence>
<dbReference type="InterPro" id="IPR050482">
    <property type="entry name" value="Sensor_HK_TwoCompSys"/>
</dbReference>
<evidence type="ECO:0000313" key="8">
    <source>
        <dbReference type="EMBL" id="MFD1363777.1"/>
    </source>
</evidence>
<gene>
    <name evidence="8" type="ORF">ACFQ5G_00315</name>
</gene>
<sequence length="376" mass="39652">MTPSVLGPPGRGFRHGWVFAAIWLFYLGENLTALLGARPGLWRDIGLAALGLFVVAFLVLTAAIRVATRIQPARRAGPRIWIGLLILLGLAALQVPAAGHHTLVCGVYIAAAAVMGLPLRQGIPVAIGLAVAVELAIRLVPGWNAGGQGYALAVVFAGAATGGIRLAFDRQIRLIHARQEIADLAVTGERARIAAELHDILGHSLTVVAVKAELAQRLLDVDLERARHELSDLESLARDALADVRATALNVRGISLPGEIAAAKAALAAADVRADLPGAADEVPTRNRELFAWTIREAVTNIVRHSRARHATVLLRPDSVEIIDDGRGADADPESDSGSGQGLAGLRRRADQVGARLTAGSRPGEQGFRVRMEAPS</sequence>
<dbReference type="Gene3D" id="3.30.565.10">
    <property type="entry name" value="Histidine kinase-like ATPase, C-terminal domain"/>
    <property type="match status" value="1"/>
</dbReference>
<dbReference type="PANTHER" id="PTHR24421">
    <property type="entry name" value="NITRATE/NITRITE SENSOR PROTEIN NARX-RELATED"/>
    <property type="match status" value="1"/>
</dbReference>
<feature type="transmembrane region" description="Helical" evidence="5">
    <location>
        <begin position="12"/>
        <end position="28"/>
    </location>
</feature>
<evidence type="ECO:0000256" key="2">
    <source>
        <dbReference type="ARBA" id="ARBA00022777"/>
    </source>
</evidence>
<evidence type="ECO:0000256" key="1">
    <source>
        <dbReference type="ARBA" id="ARBA00022679"/>
    </source>
</evidence>
<dbReference type="SUPFAM" id="SSF55874">
    <property type="entry name" value="ATPase domain of HSP90 chaperone/DNA topoisomerase II/histidine kinase"/>
    <property type="match status" value="1"/>
</dbReference>
<dbReference type="Pfam" id="PF07730">
    <property type="entry name" value="HisKA_3"/>
    <property type="match status" value="1"/>
</dbReference>
<keyword evidence="2 8" id="KW-0418">Kinase</keyword>